<feature type="compositionally biased region" description="Basic and acidic residues" evidence="1">
    <location>
        <begin position="81"/>
        <end position="95"/>
    </location>
</feature>
<keyword evidence="3" id="KW-1185">Reference proteome</keyword>
<feature type="region of interest" description="Disordered" evidence="1">
    <location>
        <begin position="60"/>
        <end position="100"/>
    </location>
</feature>
<evidence type="ECO:0000256" key="1">
    <source>
        <dbReference type="SAM" id="MobiDB-lite"/>
    </source>
</evidence>
<comment type="caution">
    <text evidence="2">The sequence shown here is derived from an EMBL/GenBank/DDBJ whole genome shotgun (WGS) entry which is preliminary data.</text>
</comment>
<reference evidence="2" key="2">
    <citation type="submission" date="2023-06" db="EMBL/GenBank/DDBJ databases">
        <authorList>
            <person name="Ma L."/>
            <person name="Liu K.-W."/>
            <person name="Li Z."/>
            <person name="Hsiao Y.-Y."/>
            <person name="Qi Y."/>
            <person name="Fu T."/>
            <person name="Tang G."/>
            <person name="Zhang D."/>
            <person name="Sun W.-H."/>
            <person name="Liu D.-K."/>
            <person name="Li Y."/>
            <person name="Chen G.-Z."/>
            <person name="Liu X.-D."/>
            <person name="Liao X.-Y."/>
            <person name="Jiang Y.-T."/>
            <person name="Yu X."/>
            <person name="Hao Y."/>
            <person name="Huang J."/>
            <person name="Zhao X.-W."/>
            <person name="Ke S."/>
            <person name="Chen Y.-Y."/>
            <person name="Wu W.-L."/>
            <person name="Hsu J.-L."/>
            <person name="Lin Y.-F."/>
            <person name="Huang M.-D."/>
            <person name="Li C.-Y."/>
            <person name="Huang L."/>
            <person name="Wang Z.-W."/>
            <person name="Zhao X."/>
            <person name="Zhong W.-Y."/>
            <person name="Peng D.-H."/>
            <person name="Ahmad S."/>
            <person name="Lan S."/>
            <person name="Zhang J.-S."/>
            <person name="Tsai W.-C."/>
            <person name="Van De Peer Y."/>
            <person name="Liu Z.-J."/>
        </authorList>
    </citation>
    <scope>NUCLEOTIDE SEQUENCE</scope>
    <source>
        <strain evidence="2">CP</strain>
        <tissue evidence="2">Leaves</tissue>
    </source>
</reference>
<evidence type="ECO:0000313" key="3">
    <source>
        <dbReference type="Proteomes" id="UP001180020"/>
    </source>
</evidence>
<accession>A0AAV9D5C0</accession>
<name>A0AAV9D5C0_ACOCL</name>
<organism evidence="2 3">
    <name type="scientific">Acorus calamus</name>
    <name type="common">Sweet flag</name>
    <dbReference type="NCBI Taxonomy" id="4465"/>
    <lineage>
        <taxon>Eukaryota</taxon>
        <taxon>Viridiplantae</taxon>
        <taxon>Streptophyta</taxon>
        <taxon>Embryophyta</taxon>
        <taxon>Tracheophyta</taxon>
        <taxon>Spermatophyta</taxon>
        <taxon>Magnoliopsida</taxon>
        <taxon>Liliopsida</taxon>
        <taxon>Acoraceae</taxon>
        <taxon>Acorus</taxon>
    </lineage>
</organism>
<gene>
    <name evidence="2" type="ORF">QJS10_CPB15g02132</name>
</gene>
<protein>
    <submittedName>
        <fullName evidence="2">Uncharacterized protein</fullName>
    </submittedName>
</protein>
<sequence>MGTLPSSSVINLNHGFRSNRRFGERFTRSPPELKISRSLCFLCREQSVLRHRSDRVRCFGVNGEDGDEKASNSTTAVEDEKENRSSGGDEDRNTEKTPASVSSRVFFLKSCYS</sequence>
<dbReference type="AlphaFoldDB" id="A0AAV9D5C0"/>
<proteinExistence type="predicted"/>
<evidence type="ECO:0000313" key="2">
    <source>
        <dbReference type="EMBL" id="KAK1296503.1"/>
    </source>
</evidence>
<reference evidence="2" key="1">
    <citation type="journal article" date="2023" name="Nat. Commun.">
        <title>Diploid and tetraploid genomes of Acorus and the evolution of monocots.</title>
        <authorList>
            <person name="Ma L."/>
            <person name="Liu K.W."/>
            <person name="Li Z."/>
            <person name="Hsiao Y.Y."/>
            <person name="Qi Y."/>
            <person name="Fu T."/>
            <person name="Tang G.D."/>
            <person name="Zhang D."/>
            <person name="Sun W.H."/>
            <person name="Liu D.K."/>
            <person name="Li Y."/>
            <person name="Chen G.Z."/>
            <person name="Liu X.D."/>
            <person name="Liao X.Y."/>
            <person name="Jiang Y.T."/>
            <person name="Yu X."/>
            <person name="Hao Y."/>
            <person name="Huang J."/>
            <person name="Zhao X.W."/>
            <person name="Ke S."/>
            <person name="Chen Y.Y."/>
            <person name="Wu W.L."/>
            <person name="Hsu J.L."/>
            <person name="Lin Y.F."/>
            <person name="Huang M.D."/>
            <person name="Li C.Y."/>
            <person name="Huang L."/>
            <person name="Wang Z.W."/>
            <person name="Zhao X."/>
            <person name="Zhong W.Y."/>
            <person name="Peng D.H."/>
            <person name="Ahmad S."/>
            <person name="Lan S."/>
            <person name="Zhang J.S."/>
            <person name="Tsai W.C."/>
            <person name="Van de Peer Y."/>
            <person name="Liu Z.J."/>
        </authorList>
    </citation>
    <scope>NUCLEOTIDE SEQUENCE</scope>
    <source>
        <strain evidence="2">CP</strain>
    </source>
</reference>
<dbReference type="EMBL" id="JAUJYO010000015">
    <property type="protein sequence ID" value="KAK1296503.1"/>
    <property type="molecule type" value="Genomic_DNA"/>
</dbReference>
<dbReference type="Proteomes" id="UP001180020">
    <property type="component" value="Unassembled WGS sequence"/>
</dbReference>